<reference evidence="3" key="1">
    <citation type="submission" date="2013-02" db="EMBL/GenBank/DDBJ databases">
        <title>The Genome Sequence of Acinetobacter sp. NIPH 236.</title>
        <authorList>
            <consortium name="The Broad Institute Genome Sequencing Platform"/>
            <consortium name="The Broad Institute Genome Sequencing Center for Infectious Disease"/>
            <person name="Cerqueira G."/>
            <person name="Feldgarden M."/>
            <person name="Courvalin P."/>
            <person name="Perichon B."/>
            <person name="Grillot-Courvalin C."/>
            <person name="Clermont D."/>
            <person name="Rocha E."/>
            <person name="Yoon E.-J."/>
            <person name="Nemec A."/>
            <person name="Walker B."/>
            <person name="Young S.K."/>
            <person name="Zeng Q."/>
            <person name="Gargeya S."/>
            <person name="Fitzgerald M."/>
            <person name="Haas B."/>
            <person name="Abouelleil A."/>
            <person name="Alvarado L."/>
            <person name="Arachchi H.M."/>
            <person name="Berlin A.M."/>
            <person name="Chapman S.B."/>
            <person name="Dewar J."/>
            <person name="Goldberg J."/>
            <person name="Griggs A."/>
            <person name="Gujja S."/>
            <person name="Hansen M."/>
            <person name="Howarth C."/>
            <person name="Imamovic A."/>
            <person name="Larimer J."/>
            <person name="McCowan C."/>
            <person name="Murphy C."/>
            <person name="Neiman D."/>
            <person name="Pearson M."/>
            <person name="Priest M."/>
            <person name="Roberts A."/>
            <person name="Saif S."/>
            <person name="Shea T."/>
            <person name="Sisk P."/>
            <person name="Sykes S."/>
            <person name="Wortman J."/>
            <person name="Nusbaum C."/>
            <person name="Birren B."/>
        </authorList>
    </citation>
    <scope>NUCLEOTIDE SEQUENCE [LARGE SCALE GENOMIC DNA]</scope>
    <source>
        <strain evidence="3">NIPH 236</strain>
    </source>
</reference>
<reference evidence="2 3" key="2">
    <citation type="journal article" date="2016" name="Int. J. Syst. Evol. Microbiol.">
        <title>Taxonomy of haemolytic and/or proteolytic strains of the genus Acinetobacter with the proposal of Acinetobacter courvalinii sp. nov. (genomic species 14 sensu Bouvet &amp; Jeanjean), Acinetobacter dispersus sp. nov. (genomic species 17), Acinetobacter modestus sp. nov., Acinetobacter proteolyticus sp. nov. and Acinetobacter vivianii sp. nov.</title>
        <authorList>
            <person name="Nemec A."/>
            <person name="Radolfova-Krizova L."/>
            <person name="Maixnerova M."/>
            <person name="Vrestiakova E."/>
            <person name="Jezek P."/>
            <person name="Sedo O."/>
        </authorList>
    </citation>
    <scope>NUCLEOTIDE SEQUENCE [LARGE SCALE GENOMIC DNA]</scope>
    <source>
        <strain evidence="2 3">NIPH 236</strain>
    </source>
</reference>
<gene>
    <name evidence="2" type="ORF">F992_00272</name>
</gene>
<accession>A0ABN0JT07</accession>
<keyword evidence="1" id="KW-1133">Transmembrane helix</keyword>
<evidence type="ECO:0000256" key="1">
    <source>
        <dbReference type="SAM" id="Phobius"/>
    </source>
</evidence>
<dbReference type="EMBL" id="APOJ01000014">
    <property type="protein sequence ID" value="ENU28518.1"/>
    <property type="molecule type" value="Genomic_DNA"/>
</dbReference>
<evidence type="ECO:0000313" key="3">
    <source>
        <dbReference type="Proteomes" id="UP000013190"/>
    </source>
</evidence>
<keyword evidence="3" id="KW-1185">Reference proteome</keyword>
<evidence type="ECO:0000313" key="2">
    <source>
        <dbReference type="EMBL" id="ENU28518.1"/>
    </source>
</evidence>
<keyword evidence="1" id="KW-0472">Membrane</keyword>
<name>A0ABN0JT07_9GAMM</name>
<feature type="transmembrane region" description="Helical" evidence="1">
    <location>
        <begin position="6"/>
        <end position="37"/>
    </location>
</feature>
<protein>
    <submittedName>
        <fullName evidence="2">Uncharacterized protein</fullName>
    </submittedName>
</protein>
<proteinExistence type="predicted"/>
<organism evidence="2 3">
    <name type="scientific">Acinetobacter modestus</name>
    <dbReference type="NCBI Taxonomy" id="1776740"/>
    <lineage>
        <taxon>Bacteria</taxon>
        <taxon>Pseudomonadati</taxon>
        <taxon>Pseudomonadota</taxon>
        <taxon>Gammaproteobacteria</taxon>
        <taxon>Moraxellales</taxon>
        <taxon>Moraxellaceae</taxon>
        <taxon>Acinetobacter</taxon>
    </lineage>
</organism>
<comment type="caution">
    <text evidence="2">The sequence shown here is derived from an EMBL/GenBank/DDBJ whole genome shotgun (WGS) entry which is preliminary data.</text>
</comment>
<dbReference type="Proteomes" id="UP000013190">
    <property type="component" value="Unassembled WGS sequence"/>
</dbReference>
<sequence length="47" mass="5524">MSIFDYFIVNVFLTIFAKINNVTHVTILLVNVNFIVLANKKIFFYKP</sequence>
<keyword evidence="1" id="KW-0812">Transmembrane</keyword>